<dbReference type="PROSITE" id="PS01063">
    <property type="entry name" value="SIGMA70_ECF"/>
    <property type="match status" value="1"/>
</dbReference>
<protein>
    <recommendedName>
        <fullName evidence="6">RNA polymerase sigma factor</fullName>
    </recommendedName>
</protein>
<feature type="compositionally biased region" description="Basic and acidic residues" evidence="7">
    <location>
        <begin position="93"/>
        <end position="102"/>
    </location>
</feature>
<dbReference type="NCBIfam" id="TIGR02937">
    <property type="entry name" value="sigma70-ECF"/>
    <property type="match status" value="1"/>
</dbReference>
<sequence length="208" mass="24173">MPMTGDYPVDLPAGHPASDPRVWVERYGDYLYRFALAKIRRPDEAEDIVQDTLLAAWRGRAEFAGRASERSWLTAILKRKVVDHLRRRVRERTDPIPDDRGSTGDPFNRWGKWKTPPGNWGQHGPGEELNREEFWATMHDCMGKLPRRLHDAFALRYLDERGAEDVCEDMGLTTTNLWVMLHRARLKMWQCLSENWFGHEPEGGEQAC</sequence>
<comment type="similarity">
    <text evidence="1 6">Belongs to the sigma-70 factor family. ECF subfamily.</text>
</comment>
<proteinExistence type="inferred from homology"/>
<evidence type="ECO:0000313" key="11">
    <source>
        <dbReference type="Proteomes" id="UP000214646"/>
    </source>
</evidence>
<keyword evidence="3 6" id="KW-0731">Sigma factor</keyword>
<dbReference type="InterPro" id="IPR013249">
    <property type="entry name" value="RNA_pol_sigma70_r4_t2"/>
</dbReference>
<dbReference type="InterPro" id="IPR014284">
    <property type="entry name" value="RNA_pol_sigma-70_dom"/>
</dbReference>
<dbReference type="RefSeq" id="WP_238602435.1">
    <property type="nucleotide sequence ID" value="NZ_NIDE01000001.1"/>
</dbReference>
<dbReference type="GO" id="GO:0003677">
    <property type="term" value="F:DNA binding"/>
    <property type="evidence" value="ECO:0007669"/>
    <property type="project" value="UniProtKB-KW"/>
</dbReference>
<dbReference type="Proteomes" id="UP000214646">
    <property type="component" value="Unassembled WGS sequence"/>
</dbReference>
<feature type="domain" description="RNA polymerase sigma-70 region 2" evidence="8">
    <location>
        <begin position="24"/>
        <end position="90"/>
    </location>
</feature>
<dbReference type="PANTHER" id="PTHR43133">
    <property type="entry name" value="RNA POLYMERASE ECF-TYPE SIGMA FACTO"/>
    <property type="match status" value="1"/>
</dbReference>
<keyword evidence="5 6" id="KW-0804">Transcription</keyword>
<evidence type="ECO:0000259" key="9">
    <source>
        <dbReference type="Pfam" id="PF08281"/>
    </source>
</evidence>
<dbReference type="InterPro" id="IPR013324">
    <property type="entry name" value="RNA_pol_sigma_r3/r4-like"/>
</dbReference>
<feature type="domain" description="RNA polymerase sigma factor 70 region 4 type 2" evidence="9">
    <location>
        <begin position="138"/>
        <end position="188"/>
    </location>
</feature>
<keyword evidence="4 6" id="KW-0238">DNA-binding</keyword>
<dbReference type="Pfam" id="PF08281">
    <property type="entry name" value="Sigma70_r4_2"/>
    <property type="match status" value="1"/>
</dbReference>
<evidence type="ECO:0000256" key="2">
    <source>
        <dbReference type="ARBA" id="ARBA00023015"/>
    </source>
</evidence>
<name>A0A225DZU2_9BACT</name>
<organism evidence="10 11">
    <name type="scientific">Fimbriiglobus ruber</name>
    <dbReference type="NCBI Taxonomy" id="1908690"/>
    <lineage>
        <taxon>Bacteria</taxon>
        <taxon>Pseudomonadati</taxon>
        <taxon>Planctomycetota</taxon>
        <taxon>Planctomycetia</taxon>
        <taxon>Gemmatales</taxon>
        <taxon>Gemmataceae</taxon>
        <taxon>Fimbriiglobus</taxon>
    </lineage>
</organism>
<gene>
    <name evidence="10" type="ORF">FRUB_00719</name>
</gene>
<dbReference type="Gene3D" id="1.10.10.10">
    <property type="entry name" value="Winged helix-like DNA-binding domain superfamily/Winged helix DNA-binding domain"/>
    <property type="match status" value="1"/>
</dbReference>
<evidence type="ECO:0000256" key="3">
    <source>
        <dbReference type="ARBA" id="ARBA00023082"/>
    </source>
</evidence>
<dbReference type="GO" id="GO:0006352">
    <property type="term" value="P:DNA-templated transcription initiation"/>
    <property type="evidence" value="ECO:0007669"/>
    <property type="project" value="InterPro"/>
</dbReference>
<dbReference type="Pfam" id="PF04542">
    <property type="entry name" value="Sigma70_r2"/>
    <property type="match status" value="1"/>
</dbReference>
<accession>A0A225DZU2</accession>
<keyword evidence="2 6" id="KW-0805">Transcription regulation</keyword>
<dbReference type="SUPFAM" id="SSF88659">
    <property type="entry name" value="Sigma3 and sigma4 domains of RNA polymerase sigma factors"/>
    <property type="match status" value="1"/>
</dbReference>
<keyword evidence="11" id="KW-1185">Reference proteome</keyword>
<dbReference type="InterPro" id="IPR007627">
    <property type="entry name" value="RNA_pol_sigma70_r2"/>
</dbReference>
<dbReference type="Gene3D" id="1.10.1740.10">
    <property type="match status" value="1"/>
</dbReference>
<dbReference type="SUPFAM" id="SSF88946">
    <property type="entry name" value="Sigma2 domain of RNA polymerase sigma factors"/>
    <property type="match status" value="1"/>
</dbReference>
<reference evidence="11" key="1">
    <citation type="submission" date="2017-06" db="EMBL/GenBank/DDBJ databases">
        <title>Genome analysis of Fimbriiglobus ruber SP5, the first member of the order Planctomycetales with confirmed chitinolytic capability.</title>
        <authorList>
            <person name="Ravin N.V."/>
            <person name="Rakitin A.L."/>
            <person name="Ivanova A.A."/>
            <person name="Beletsky A.V."/>
            <person name="Kulichevskaya I.S."/>
            <person name="Mardanov A.V."/>
            <person name="Dedysh S.N."/>
        </authorList>
    </citation>
    <scope>NUCLEOTIDE SEQUENCE [LARGE SCALE GENOMIC DNA]</scope>
    <source>
        <strain evidence="11">SP5</strain>
    </source>
</reference>
<dbReference type="EMBL" id="NIDE01000001">
    <property type="protein sequence ID" value="OWK47020.1"/>
    <property type="molecule type" value="Genomic_DNA"/>
</dbReference>
<dbReference type="PANTHER" id="PTHR43133:SF8">
    <property type="entry name" value="RNA POLYMERASE SIGMA FACTOR HI_1459-RELATED"/>
    <property type="match status" value="1"/>
</dbReference>
<dbReference type="InterPro" id="IPR039425">
    <property type="entry name" value="RNA_pol_sigma-70-like"/>
</dbReference>
<evidence type="ECO:0000256" key="5">
    <source>
        <dbReference type="ARBA" id="ARBA00023163"/>
    </source>
</evidence>
<evidence type="ECO:0000256" key="6">
    <source>
        <dbReference type="RuleBase" id="RU000716"/>
    </source>
</evidence>
<evidence type="ECO:0000259" key="8">
    <source>
        <dbReference type="Pfam" id="PF04542"/>
    </source>
</evidence>
<feature type="region of interest" description="Disordered" evidence="7">
    <location>
        <begin position="93"/>
        <end position="125"/>
    </location>
</feature>
<dbReference type="InterPro" id="IPR013325">
    <property type="entry name" value="RNA_pol_sigma_r2"/>
</dbReference>
<dbReference type="InterPro" id="IPR000838">
    <property type="entry name" value="RNA_pol_sigma70_ECF_CS"/>
</dbReference>
<evidence type="ECO:0000256" key="1">
    <source>
        <dbReference type="ARBA" id="ARBA00010641"/>
    </source>
</evidence>
<dbReference type="AlphaFoldDB" id="A0A225DZU2"/>
<evidence type="ECO:0000256" key="7">
    <source>
        <dbReference type="SAM" id="MobiDB-lite"/>
    </source>
</evidence>
<evidence type="ECO:0000256" key="4">
    <source>
        <dbReference type="ARBA" id="ARBA00023125"/>
    </source>
</evidence>
<comment type="caution">
    <text evidence="10">The sequence shown here is derived from an EMBL/GenBank/DDBJ whole genome shotgun (WGS) entry which is preliminary data.</text>
</comment>
<dbReference type="GO" id="GO:0016987">
    <property type="term" value="F:sigma factor activity"/>
    <property type="evidence" value="ECO:0007669"/>
    <property type="project" value="UniProtKB-KW"/>
</dbReference>
<dbReference type="InterPro" id="IPR036388">
    <property type="entry name" value="WH-like_DNA-bd_sf"/>
</dbReference>
<evidence type="ECO:0000313" key="10">
    <source>
        <dbReference type="EMBL" id="OWK47020.1"/>
    </source>
</evidence>